<evidence type="ECO:0000256" key="1">
    <source>
        <dbReference type="SAM" id="MobiDB-lite"/>
    </source>
</evidence>
<dbReference type="AlphaFoldDB" id="A0A915Q6W2"/>
<feature type="region of interest" description="Disordered" evidence="1">
    <location>
        <begin position="53"/>
        <end position="89"/>
    </location>
</feature>
<dbReference type="Proteomes" id="UP000887581">
    <property type="component" value="Unplaced"/>
</dbReference>
<evidence type="ECO:0000313" key="3">
    <source>
        <dbReference type="Proteomes" id="UP000887581"/>
    </source>
</evidence>
<name>A0A915Q6W2_9BILA</name>
<dbReference type="WBParaSite" id="sdigi.contig72.g3615.t1">
    <property type="protein sequence ID" value="sdigi.contig72.g3615.t1"/>
    <property type="gene ID" value="sdigi.contig72.g3615"/>
</dbReference>
<reference evidence="4" key="1">
    <citation type="submission" date="2022-11" db="UniProtKB">
        <authorList>
            <consortium name="WormBaseParasite"/>
        </authorList>
    </citation>
    <scope>IDENTIFICATION</scope>
</reference>
<feature type="chain" id="PRO_5036790513" evidence="2">
    <location>
        <begin position="22"/>
        <end position="137"/>
    </location>
</feature>
<evidence type="ECO:0000256" key="2">
    <source>
        <dbReference type="SAM" id="SignalP"/>
    </source>
</evidence>
<keyword evidence="3" id="KW-1185">Reference proteome</keyword>
<keyword evidence="2" id="KW-0732">Signal</keyword>
<feature type="compositionally biased region" description="Polar residues" evidence="1">
    <location>
        <begin position="65"/>
        <end position="84"/>
    </location>
</feature>
<organism evidence="3 4">
    <name type="scientific">Setaria digitata</name>
    <dbReference type="NCBI Taxonomy" id="48799"/>
    <lineage>
        <taxon>Eukaryota</taxon>
        <taxon>Metazoa</taxon>
        <taxon>Ecdysozoa</taxon>
        <taxon>Nematoda</taxon>
        <taxon>Chromadorea</taxon>
        <taxon>Rhabditida</taxon>
        <taxon>Spirurina</taxon>
        <taxon>Spiruromorpha</taxon>
        <taxon>Filarioidea</taxon>
        <taxon>Setariidae</taxon>
        <taxon>Setaria</taxon>
    </lineage>
</organism>
<accession>A0A915Q6W2</accession>
<evidence type="ECO:0000313" key="4">
    <source>
        <dbReference type="WBParaSite" id="sdigi.contig72.g3615.t1"/>
    </source>
</evidence>
<feature type="signal peptide" evidence="2">
    <location>
        <begin position="1"/>
        <end position="21"/>
    </location>
</feature>
<sequence length="137" mass="15435">MATRSASVAMMPSILFSSIFGATEQCLPKPDVLDSSPSLNKLEDTVKKLFNASEEVEEKDAMDSGTASDHQMTSYNSSDTTTVINDLKRRDENSAEEPFNFRVSYRDYRTVLRYLVALCRLCSKNAIVEVPHDKRMQ</sequence>
<protein>
    <submittedName>
        <fullName evidence="4">Uncharacterized protein</fullName>
    </submittedName>
</protein>
<proteinExistence type="predicted"/>